<protein>
    <recommendedName>
        <fullName evidence="2">MHD domain-containing protein</fullName>
    </recommendedName>
</protein>
<dbReference type="EMBL" id="HBIU01007621">
    <property type="protein sequence ID" value="CAE0624295.1"/>
    <property type="molecule type" value="Transcribed_RNA"/>
</dbReference>
<proteinExistence type="predicted"/>
<reference evidence="1" key="1">
    <citation type="submission" date="2021-01" db="EMBL/GenBank/DDBJ databases">
        <authorList>
            <person name="Corre E."/>
            <person name="Pelletier E."/>
            <person name="Niang G."/>
            <person name="Scheremetjew M."/>
            <person name="Finn R."/>
            <person name="Kale V."/>
            <person name="Holt S."/>
            <person name="Cochrane G."/>
            <person name="Meng A."/>
            <person name="Brown T."/>
            <person name="Cohen L."/>
        </authorList>
    </citation>
    <scope>NUCLEOTIDE SEQUENCE</scope>
    <source>
        <strain evidence="1">CCMP3107</strain>
    </source>
</reference>
<organism evidence="1">
    <name type="scientific">Heterosigma akashiwo</name>
    <name type="common">Chromophytic alga</name>
    <name type="synonym">Heterosigma carterae</name>
    <dbReference type="NCBI Taxonomy" id="2829"/>
    <lineage>
        <taxon>Eukaryota</taxon>
        <taxon>Sar</taxon>
        <taxon>Stramenopiles</taxon>
        <taxon>Ochrophyta</taxon>
        <taxon>Raphidophyceae</taxon>
        <taxon>Chattonellales</taxon>
        <taxon>Chattonellaceae</taxon>
        <taxon>Heterosigma</taxon>
    </lineage>
</organism>
<accession>A0A7S3XMU8</accession>
<gene>
    <name evidence="1" type="ORF">HAKA00212_LOCUS2962</name>
</gene>
<evidence type="ECO:0000313" key="1">
    <source>
        <dbReference type="EMBL" id="CAE0624295.1"/>
    </source>
</evidence>
<dbReference type="AlphaFoldDB" id="A0A7S3XMU8"/>
<name>A0A7S3XMU8_HETAK</name>
<evidence type="ECO:0008006" key="2">
    <source>
        <dbReference type="Google" id="ProtNLM"/>
    </source>
</evidence>
<sequence length="234" mass="24986">MDPDSQMERIQTNTKLLSEKSTPLEKPNAWSYHCNFPAAPHDDGSLQVPLLRYSTSPASLRPVPLQVQTALQRTPDGSLMKLTLQLVANPRLAKPLLQVRVVARVPGVGQLQEGRPPVHKMDNATGALEWHLPGLHPGQKRLLAAVCTAAAAPPPHAQGFGGAPGGGANAGVRVTVYCHSQDALLSSLTFGFTDMGRENGSGSLAAEMLGHVQTKCQLRIICDKTTSLGCFYLV</sequence>